<evidence type="ECO:0000256" key="1">
    <source>
        <dbReference type="ARBA" id="ARBA00004141"/>
    </source>
</evidence>
<dbReference type="GO" id="GO:0005886">
    <property type="term" value="C:plasma membrane"/>
    <property type="evidence" value="ECO:0007669"/>
    <property type="project" value="TreeGrafter"/>
</dbReference>
<evidence type="ECO:0000313" key="11">
    <source>
        <dbReference type="Proteomes" id="UP000502823"/>
    </source>
</evidence>
<feature type="binding site" evidence="8">
    <location>
        <position position="14"/>
    </location>
    <ligand>
        <name>Na(+)</name>
        <dbReference type="ChEBI" id="CHEBI:29101"/>
        <label>1</label>
    </ligand>
</feature>
<feature type="transmembrane region" description="Helical" evidence="9">
    <location>
        <begin position="383"/>
        <end position="403"/>
    </location>
</feature>
<evidence type="ECO:0000256" key="9">
    <source>
        <dbReference type="SAM" id="Phobius"/>
    </source>
</evidence>
<feature type="transmembrane region" description="Helical" evidence="9">
    <location>
        <begin position="78"/>
        <end position="106"/>
    </location>
</feature>
<feature type="transmembrane region" description="Helical" evidence="9">
    <location>
        <begin position="34"/>
        <end position="57"/>
    </location>
</feature>
<organism evidence="10 11">
    <name type="scientific">Coptotermes formosanus</name>
    <name type="common">Formosan subterranean termite</name>
    <dbReference type="NCBI Taxonomy" id="36987"/>
    <lineage>
        <taxon>Eukaryota</taxon>
        <taxon>Metazoa</taxon>
        <taxon>Ecdysozoa</taxon>
        <taxon>Arthropoda</taxon>
        <taxon>Hexapoda</taxon>
        <taxon>Insecta</taxon>
        <taxon>Pterygota</taxon>
        <taxon>Neoptera</taxon>
        <taxon>Polyneoptera</taxon>
        <taxon>Dictyoptera</taxon>
        <taxon>Blattodea</taxon>
        <taxon>Blattoidea</taxon>
        <taxon>Termitoidae</taxon>
        <taxon>Rhinotermitidae</taxon>
        <taxon>Coptotermes</taxon>
    </lineage>
</organism>
<evidence type="ECO:0000256" key="7">
    <source>
        <dbReference type="ARBA" id="ARBA00023136"/>
    </source>
</evidence>
<feature type="binding site" evidence="8">
    <location>
        <position position="262"/>
    </location>
    <ligand>
        <name>Na(+)</name>
        <dbReference type="ChEBI" id="CHEBI:29101"/>
        <label>1</label>
    </ligand>
</feature>
<feature type="transmembrane region" description="Helical" evidence="9">
    <location>
        <begin position="219"/>
        <end position="239"/>
    </location>
</feature>
<feature type="transmembrane region" description="Helical" evidence="9">
    <location>
        <begin position="251"/>
        <end position="276"/>
    </location>
</feature>
<dbReference type="GO" id="GO:0046872">
    <property type="term" value="F:metal ion binding"/>
    <property type="evidence" value="ECO:0007669"/>
    <property type="project" value="UniProtKB-KW"/>
</dbReference>
<comment type="caution">
    <text evidence="10">The sequence shown here is derived from an EMBL/GenBank/DDBJ whole genome shotgun (WGS) entry which is preliminary data.</text>
</comment>
<feature type="transmembrane region" description="Helical" evidence="9">
    <location>
        <begin position="423"/>
        <end position="444"/>
    </location>
</feature>
<dbReference type="PANTHER" id="PTHR11616:SF240">
    <property type="entry name" value="BLOATED TUBULES, ISOFORM B-RELATED"/>
    <property type="match status" value="1"/>
</dbReference>
<keyword evidence="4 9" id="KW-0812">Transmembrane</keyword>
<evidence type="ECO:0000313" key="10">
    <source>
        <dbReference type="EMBL" id="GFG30981.1"/>
    </source>
</evidence>
<feature type="transmembrane region" description="Helical" evidence="9">
    <location>
        <begin position="176"/>
        <end position="195"/>
    </location>
</feature>
<keyword evidence="8" id="KW-0915">Sodium</keyword>
<keyword evidence="7 9" id="KW-0472">Membrane</keyword>
<dbReference type="Proteomes" id="UP000502823">
    <property type="component" value="Unassembled WGS sequence"/>
</dbReference>
<gene>
    <name evidence="10" type="ORF">Cfor_07968</name>
</gene>
<dbReference type="Pfam" id="PF00209">
    <property type="entry name" value="SNF"/>
    <property type="match status" value="2"/>
</dbReference>
<dbReference type="AlphaFoldDB" id="A0A6L2PEN1"/>
<accession>A0A6L2PEN1</accession>
<keyword evidence="11" id="KW-1185">Reference proteome</keyword>
<evidence type="ECO:0000256" key="6">
    <source>
        <dbReference type="ARBA" id="ARBA00022989"/>
    </source>
</evidence>
<protein>
    <recommendedName>
        <fullName evidence="12">Sodium-dependent nutrient amino acid transporter 1</fullName>
    </recommendedName>
</protein>
<feature type="transmembrane region" description="Helical" evidence="9">
    <location>
        <begin position="349"/>
        <end position="371"/>
    </location>
</feature>
<evidence type="ECO:0000256" key="5">
    <source>
        <dbReference type="ARBA" id="ARBA00022847"/>
    </source>
</evidence>
<dbReference type="InParanoid" id="A0A6L2PEN1"/>
<keyword evidence="6 9" id="KW-1133">Transmembrane helix</keyword>
<dbReference type="SUPFAM" id="SSF161070">
    <property type="entry name" value="SNF-like"/>
    <property type="match status" value="1"/>
</dbReference>
<feature type="binding site" evidence="8">
    <location>
        <position position="19"/>
    </location>
    <ligand>
        <name>Na(+)</name>
        <dbReference type="ChEBI" id="CHEBI:29101"/>
        <label>1</label>
    </ligand>
</feature>
<reference evidence="11" key="1">
    <citation type="submission" date="2020-01" db="EMBL/GenBank/DDBJ databases">
        <title>Draft genome sequence of the Termite Coptotermes fromosanus.</title>
        <authorList>
            <person name="Itakura S."/>
            <person name="Yosikawa Y."/>
            <person name="Umezawa K."/>
        </authorList>
    </citation>
    <scope>NUCLEOTIDE SEQUENCE [LARGE SCALE GENOMIC DNA]</scope>
</reference>
<evidence type="ECO:0000256" key="4">
    <source>
        <dbReference type="ARBA" id="ARBA00022692"/>
    </source>
</evidence>
<keyword evidence="8" id="KW-0479">Metal-binding</keyword>
<evidence type="ECO:0000256" key="8">
    <source>
        <dbReference type="PIRSR" id="PIRSR600175-1"/>
    </source>
</evidence>
<name>A0A6L2PEN1_COPFO</name>
<feature type="transmembrane region" description="Helical" evidence="9">
    <location>
        <begin position="311"/>
        <end position="337"/>
    </location>
</feature>
<dbReference type="PROSITE" id="PS50267">
    <property type="entry name" value="NA_NEUROTRAN_SYMP_3"/>
    <property type="match status" value="1"/>
</dbReference>
<evidence type="ECO:0000256" key="3">
    <source>
        <dbReference type="ARBA" id="ARBA00022448"/>
    </source>
</evidence>
<proteinExistence type="inferred from homology"/>
<keyword evidence="5" id="KW-0769">Symport</keyword>
<feature type="transmembrane region" description="Helical" evidence="9">
    <location>
        <begin position="459"/>
        <end position="481"/>
    </location>
</feature>
<comment type="subcellular location">
    <subcellularLocation>
        <location evidence="1">Membrane</location>
        <topology evidence="1">Multi-pass membrane protein</topology>
    </subcellularLocation>
</comment>
<feature type="transmembrane region" description="Helical" evidence="9">
    <location>
        <begin position="143"/>
        <end position="164"/>
    </location>
</feature>
<dbReference type="OrthoDB" id="6581954at2759"/>
<dbReference type="InterPro" id="IPR037272">
    <property type="entry name" value="SNS_sf"/>
</dbReference>
<dbReference type="EMBL" id="BLKM01000273">
    <property type="protein sequence ID" value="GFG30981.1"/>
    <property type="molecule type" value="Genomic_DNA"/>
</dbReference>
<dbReference type="FunCoup" id="A0A6L2PEN1">
    <property type="interactions" value="56"/>
</dbReference>
<dbReference type="PRINTS" id="PR00176">
    <property type="entry name" value="NANEUSMPORT"/>
</dbReference>
<sequence length="605" mass="67879">MPGLSATLTILSLAASLGNVLRLPRVVYFSGGGAFLVVYVCISLVFGIPLVFLEIGLGQFCQEGTTKLWRAVPLFKGIGYVKVLASGLLSIYYPVLMGLSLFYLVWCSKGPIPFTECSESLTPLVSYTRDCETIFVTSVNEEAMWFGVSVAFLFLLWALIMLCIFKSERSYRTSVYFTFAPVIVCLLAVLVHSILSDKSVPGLKNLVTFQWDCLLDIKLWYFATVQMFFSTHLGFGNIVTCAGRIYSKNNALWTAVSYVVSNLVIGILSVCIIYQWTGQINDNHIPDIPEGFIYALTYDVAVNHMGNDKQLWSALVFLVIICTGFIATVAVLYTVLVAVTVEVNKKLSWWILAGCICIIGFLTGIICIIPHNMEVSHILDHYVIGRMVIVSTALELVAFAWIYGDNTLYNDFEFVLGRKLNPFWKVIWIITPVLLIVVEVWSMVSLPLNGFRGKASDPVWVYVTGWVLYSLTWVIVISAAVQQIMSQVDYNLSQKFLSTLKPSRNWGPVDTIYRHWWVQWRVTCNKTGQRDFTFKRRGTKDYTSSIQKYHTTDPVGSYKATPSSANGTLQHNRATNRGPFTIQMNGDLPEHVCWRGTLQQGGDAT</sequence>
<comment type="similarity">
    <text evidence="2">Belongs to the sodium:neurotransmitter symporter (SNF) (TC 2.A.22) family.</text>
</comment>
<dbReference type="PANTHER" id="PTHR11616">
    <property type="entry name" value="SODIUM/CHLORIDE DEPENDENT TRANSPORTER"/>
    <property type="match status" value="1"/>
</dbReference>
<dbReference type="InterPro" id="IPR000175">
    <property type="entry name" value="Na/ntran_symport"/>
</dbReference>
<evidence type="ECO:0008006" key="12">
    <source>
        <dbReference type="Google" id="ProtNLM"/>
    </source>
</evidence>
<keyword evidence="3" id="KW-0813">Transport</keyword>
<evidence type="ECO:0000256" key="2">
    <source>
        <dbReference type="ARBA" id="ARBA00006459"/>
    </source>
</evidence>
<dbReference type="GO" id="GO:0015375">
    <property type="term" value="F:glycine:sodium symporter activity"/>
    <property type="evidence" value="ECO:0007669"/>
    <property type="project" value="TreeGrafter"/>
</dbReference>
<feature type="binding site" evidence="8">
    <location>
        <position position="230"/>
    </location>
    <ligand>
        <name>Na(+)</name>
        <dbReference type="ChEBI" id="CHEBI:29101"/>
        <label>1</label>
    </ligand>
</feature>